<feature type="transmembrane region" description="Helical" evidence="8">
    <location>
        <begin position="132"/>
        <end position="151"/>
    </location>
</feature>
<evidence type="ECO:0000256" key="6">
    <source>
        <dbReference type="ARBA" id="ARBA00023136"/>
    </source>
</evidence>
<evidence type="ECO:0000256" key="1">
    <source>
        <dbReference type="ARBA" id="ARBA00004141"/>
    </source>
</evidence>
<dbReference type="AlphaFoldDB" id="A0A3B5MXW7"/>
<evidence type="ECO:0008006" key="11">
    <source>
        <dbReference type="Google" id="ProtNLM"/>
    </source>
</evidence>
<comment type="function">
    <text evidence="7">Putative solute transporter.</text>
</comment>
<dbReference type="Ensembl" id="ENSXCOT00000025249.1">
    <property type="protein sequence ID" value="ENSXCOP00000024945.1"/>
    <property type="gene ID" value="ENSXCOG00000018625.1"/>
</dbReference>
<keyword evidence="6 8" id="KW-0472">Membrane</keyword>
<organism evidence="9 10">
    <name type="scientific">Xiphophorus couchianus</name>
    <name type="common">Monterrey platyfish</name>
    <dbReference type="NCBI Taxonomy" id="32473"/>
    <lineage>
        <taxon>Eukaryota</taxon>
        <taxon>Metazoa</taxon>
        <taxon>Chordata</taxon>
        <taxon>Craniata</taxon>
        <taxon>Vertebrata</taxon>
        <taxon>Euteleostomi</taxon>
        <taxon>Actinopterygii</taxon>
        <taxon>Neopterygii</taxon>
        <taxon>Teleostei</taxon>
        <taxon>Neoteleostei</taxon>
        <taxon>Acanthomorphata</taxon>
        <taxon>Ovalentaria</taxon>
        <taxon>Atherinomorphae</taxon>
        <taxon>Cyprinodontiformes</taxon>
        <taxon>Poeciliidae</taxon>
        <taxon>Poeciliinae</taxon>
        <taxon>Xiphophorus</taxon>
    </lineage>
</organism>
<dbReference type="Pfam" id="PF06027">
    <property type="entry name" value="SLC35F"/>
    <property type="match status" value="1"/>
</dbReference>
<reference evidence="9" key="1">
    <citation type="submission" date="2025-08" db="UniProtKB">
        <authorList>
            <consortium name="Ensembl"/>
        </authorList>
    </citation>
    <scope>IDENTIFICATION</scope>
</reference>
<dbReference type="InterPro" id="IPR052221">
    <property type="entry name" value="SLC35F_Transporter"/>
</dbReference>
<dbReference type="InterPro" id="IPR037185">
    <property type="entry name" value="EmrE-like"/>
</dbReference>
<evidence type="ECO:0000256" key="3">
    <source>
        <dbReference type="ARBA" id="ARBA00022448"/>
    </source>
</evidence>
<reference evidence="9" key="2">
    <citation type="submission" date="2025-09" db="UniProtKB">
        <authorList>
            <consortium name="Ensembl"/>
        </authorList>
    </citation>
    <scope>IDENTIFICATION</scope>
</reference>
<protein>
    <recommendedName>
        <fullName evidence="11">Solute carrier family 35 member F2</fullName>
    </recommendedName>
</protein>
<dbReference type="GO" id="GO:0016020">
    <property type="term" value="C:membrane"/>
    <property type="evidence" value="ECO:0007669"/>
    <property type="project" value="UniProtKB-SubCell"/>
</dbReference>
<evidence type="ECO:0000256" key="2">
    <source>
        <dbReference type="ARBA" id="ARBA00007863"/>
    </source>
</evidence>
<dbReference type="STRING" id="32473.ENSXCOP00000024945"/>
<evidence type="ECO:0000256" key="7">
    <source>
        <dbReference type="ARBA" id="ARBA00037727"/>
    </source>
</evidence>
<comment type="subcellular location">
    <subcellularLocation>
        <location evidence="1">Membrane</location>
        <topology evidence="1">Multi-pass membrane protein</topology>
    </subcellularLocation>
</comment>
<keyword evidence="3" id="KW-0813">Transport</keyword>
<dbReference type="Proteomes" id="UP000261380">
    <property type="component" value="Unplaced"/>
</dbReference>
<feature type="transmembrane region" description="Helical" evidence="8">
    <location>
        <begin position="158"/>
        <end position="180"/>
    </location>
</feature>
<dbReference type="GO" id="GO:0022857">
    <property type="term" value="F:transmembrane transporter activity"/>
    <property type="evidence" value="ECO:0007669"/>
    <property type="project" value="InterPro"/>
</dbReference>
<proteinExistence type="inferred from homology"/>
<dbReference type="InterPro" id="IPR009262">
    <property type="entry name" value="SLC35_F1/F2/F6"/>
</dbReference>
<evidence type="ECO:0000256" key="5">
    <source>
        <dbReference type="ARBA" id="ARBA00022989"/>
    </source>
</evidence>
<evidence type="ECO:0000313" key="9">
    <source>
        <dbReference type="Ensembl" id="ENSXCOP00000024945.1"/>
    </source>
</evidence>
<evidence type="ECO:0000313" key="10">
    <source>
        <dbReference type="Proteomes" id="UP000261380"/>
    </source>
</evidence>
<name>A0A3B5MXW7_9TELE</name>
<keyword evidence="5 8" id="KW-1133">Transmembrane helix</keyword>
<dbReference type="PANTHER" id="PTHR14233">
    <property type="entry name" value="DUF914-RELATED"/>
    <property type="match status" value="1"/>
</dbReference>
<keyword evidence="4 8" id="KW-0812">Transmembrane</keyword>
<dbReference type="PANTHER" id="PTHR14233:SF12">
    <property type="entry name" value="SOLUTE CARRIER FAMILY 35 MEMBER F2"/>
    <property type="match status" value="1"/>
</dbReference>
<dbReference type="GeneTree" id="ENSGT00390000015655"/>
<dbReference type="SUPFAM" id="SSF103481">
    <property type="entry name" value="Multidrug resistance efflux transporter EmrE"/>
    <property type="match status" value="1"/>
</dbReference>
<evidence type="ECO:0000256" key="8">
    <source>
        <dbReference type="SAM" id="Phobius"/>
    </source>
</evidence>
<comment type="similarity">
    <text evidence="2">Belongs to the SLC35F solute transporter family.</text>
</comment>
<sequence length="289" mass="32499">MYFSRELFKNTEKRRSAPPGSCVEQLEQIPQKYRLLKTIAMGQVLSLLICGTAGSCQYLADAGVETPMLQSFLNYALLLLTYTPTLCIHRGDANILKILRTKWWKYLLMGLADVEANYMVVKAYQFTTLTSIQLLDCFVIPVLMVLSWIFLKTRYRPLHFVAVVVCLLGVGAMVGADIVAGRNQGSGKDAFSLVFHFSSWVFTAEMIEVTWKCFCLFQSFSSERFFTTKSSIMSSVVLLDVLQVSVPVWKNLEFGPEEARLTSLFSTSIPSFVVSCFRSFLSPSLLSTV</sequence>
<keyword evidence="10" id="KW-1185">Reference proteome</keyword>
<accession>A0A3B5MXW7</accession>
<evidence type="ECO:0000256" key="4">
    <source>
        <dbReference type="ARBA" id="ARBA00022692"/>
    </source>
</evidence>